<evidence type="ECO:0000313" key="20">
    <source>
        <dbReference type="Proteomes" id="UP000180098"/>
    </source>
</evidence>
<feature type="binding site" evidence="15">
    <location>
        <begin position="9"/>
        <end position="16"/>
    </location>
    <ligand>
        <name>GTP</name>
        <dbReference type="ChEBI" id="CHEBI:37565"/>
        <label>1</label>
    </ligand>
</feature>
<keyword evidence="5 17" id="KW-0410">Iron transport</keyword>
<evidence type="ECO:0000256" key="13">
    <source>
        <dbReference type="ARBA" id="ARBA00031200"/>
    </source>
</evidence>
<keyword evidence="4" id="KW-1003">Cell membrane</keyword>
<evidence type="ECO:0000256" key="6">
    <source>
        <dbReference type="ARBA" id="ARBA00022692"/>
    </source>
</evidence>
<feature type="transmembrane region" description="Helical" evidence="17">
    <location>
        <begin position="483"/>
        <end position="503"/>
    </location>
</feature>
<evidence type="ECO:0000256" key="14">
    <source>
        <dbReference type="NCBIfam" id="TIGR00437"/>
    </source>
</evidence>
<comment type="caution">
    <text evidence="19">The sequence shown here is derived from an EMBL/GenBank/DDBJ whole genome shotgun (WGS) entry which is preliminary data.</text>
</comment>
<evidence type="ECO:0000256" key="9">
    <source>
        <dbReference type="ARBA" id="ARBA00023004"/>
    </source>
</evidence>
<dbReference type="GO" id="GO:0046872">
    <property type="term" value="F:metal ion binding"/>
    <property type="evidence" value="ECO:0007669"/>
    <property type="project" value="UniProtKB-KW"/>
</dbReference>
<keyword evidence="10" id="KW-0406">Ion transport</keyword>
<proteinExistence type="inferred from homology"/>
<dbReference type="Pfam" id="PF17910">
    <property type="entry name" value="FeoB_Cyto"/>
    <property type="match status" value="1"/>
</dbReference>
<keyword evidence="20" id="KW-1185">Reference proteome</keyword>
<feature type="transmembrane region" description="Helical" evidence="17">
    <location>
        <begin position="641"/>
        <end position="660"/>
    </location>
</feature>
<dbReference type="InterPro" id="IPR050860">
    <property type="entry name" value="FeoB_GTPase"/>
</dbReference>
<feature type="binding site" evidence="15">
    <location>
        <begin position="76"/>
        <end position="79"/>
    </location>
    <ligand>
        <name>GTP</name>
        <dbReference type="ChEBI" id="CHEBI:37565"/>
        <label>1</label>
    </ligand>
</feature>
<feature type="transmembrane region" description="Helical" evidence="17">
    <location>
        <begin position="311"/>
        <end position="334"/>
    </location>
</feature>
<feature type="transmembrane region" description="Helical" evidence="17">
    <location>
        <begin position="373"/>
        <end position="397"/>
    </location>
</feature>
<evidence type="ECO:0000256" key="3">
    <source>
        <dbReference type="ARBA" id="ARBA00022448"/>
    </source>
</evidence>
<gene>
    <name evidence="19" type="ORF">BKP35_17330</name>
</gene>
<evidence type="ECO:0000256" key="1">
    <source>
        <dbReference type="ARBA" id="ARBA00003926"/>
    </source>
</evidence>
<evidence type="ECO:0000256" key="16">
    <source>
        <dbReference type="PIRSR" id="PIRSR603373-2"/>
    </source>
</evidence>
<organism evidence="19 20">
    <name type="scientific">Anaerobacillus arseniciselenatis</name>
    <dbReference type="NCBI Taxonomy" id="85682"/>
    <lineage>
        <taxon>Bacteria</taxon>
        <taxon>Bacillati</taxon>
        <taxon>Bacillota</taxon>
        <taxon>Bacilli</taxon>
        <taxon>Bacillales</taxon>
        <taxon>Bacillaceae</taxon>
        <taxon>Anaerobacillus</taxon>
    </lineage>
</organism>
<dbReference type="SUPFAM" id="SSF52540">
    <property type="entry name" value="P-loop containing nucleoside triphosphate hydrolases"/>
    <property type="match status" value="1"/>
</dbReference>
<feature type="transmembrane region" description="Helical" evidence="17">
    <location>
        <begin position="547"/>
        <end position="567"/>
    </location>
</feature>
<dbReference type="GO" id="GO:0015093">
    <property type="term" value="F:ferrous iron transmembrane transporter activity"/>
    <property type="evidence" value="ECO:0007669"/>
    <property type="project" value="UniProtKB-UniRule"/>
</dbReference>
<feature type="binding site" evidence="16">
    <location>
        <position position="20"/>
    </location>
    <ligand>
        <name>Mg(2+)</name>
        <dbReference type="ChEBI" id="CHEBI:18420"/>
        <label>2</label>
    </ligand>
</feature>
<keyword evidence="9 17" id="KW-0408">Iron</keyword>
<dbReference type="InterPro" id="IPR011640">
    <property type="entry name" value="Fe2_transport_prot_B_C"/>
</dbReference>
<evidence type="ECO:0000256" key="7">
    <source>
        <dbReference type="ARBA" id="ARBA00022741"/>
    </source>
</evidence>
<dbReference type="Proteomes" id="UP000180098">
    <property type="component" value="Unassembled WGS sequence"/>
</dbReference>
<keyword evidence="16" id="KW-0479">Metal-binding</keyword>
<protein>
    <recommendedName>
        <fullName evidence="13 14">Ferrous iron transport protein B</fullName>
    </recommendedName>
</protein>
<dbReference type="Pfam" id="PF07664">
    <property type="entry name" value="FeoB_C"/>
    <property type="match status" value="1"/>
</dbReference>
<dbReference type="InterPro" id="IPR011642">
    <property type="entry name" value="Gate_dom"/>
</dbReference>
<evidence type="ECO:0000256" key="2">
    <source>
        <dbReference type="ARBA" id="ARBA00004651"/>
    </source>
</evidence>
<dbReference type="InterPro" id="IPR003373">
    <property type="entry name" value="Fe2_transport_prot-B"/>
</dbReference>
<sequence length="697" mass="77873">MMKKIALIGNPNTGKTSLFNQLTSSYAYVGNWSGVTVEKKVGKLKPLVHPGELSKYTDGASGASGQFRDLDGELIDLPGVYTLNPLTNDEAVVSQFLINEPFTDVLNIVDASQLQRNLHLTLQLIELGKPLVIGLNMVDVAKQHGMYINYKRLSQKLKIPVIPIIARTGKGCRQLTQQMATTYTETKTAQSFQIYYGHIIEKAITRIENELTAKTKKRLPLPARWLALQFFEGNSRVYDYLQSIIASPFLDQLYKEVQIAIKKTESQTIHHYIYRKRNQYIQSLLVDVEETTAPQATTLTEKIDQVVTHRFLGIPIFLLTMFLVFMITFDWLGFPLSDGLDKFLSGPFSEWTKISLTQINASPYFESLIIDGIIAGVGGVLVFIPQIIIMYIFISFLEDSGYMARVALVMDRFMENVGLNGKAFIPMIIGFGCNVPGVMAARTIEQPRERLLTMILMPLMSCSARLPVYALFAAAFFAKNQALIVLSLYVLGIAFALILAKVFTMTFLKNESSIFVIELPPYRLPHWSTLARSVWDKGKVFIKKAGTIIFAGSVFIWLLTFVGPYGFDVEMNESYLAVIGGVIAPIFEPLGFGSWQAGAAIITGFLAKEVVVSTMNIVYYAPDVVTLQGLMTNHYTALSAYSFMTFILLYIPCMATVATIKKETNSTKWTVVSVVYPFVLAYALSFLIYQIGTFLGF</sequence>
<dbReference type="Gene3D" id="3.40.50.300">
    <property type="entry name" value="P-loop containing nucleotide triphosphate hydrolases"/>
    <property type="match status" value="1"/>
</dbReference>
<feature type="binding site" evidence="15">
    <location>
        <begin position="136"/>
        <end position="139"/>
    </location>
    <ligand>
        <name>GTP</name>
        <dbReference type="ChEBI" id="CHEBI:37565"/>
        <label>1</label>
    </ligand>
</feature>
<dbReference type="InterPro" id="IPR027417">
    <property type="entry name" value="P-loop_NTPase"/>
</dbReference>
<comment type="similarity">
    <text evidence="17">Belongs to the TRAFAC class TrmE-Era-EngA-EngB-Septin-like GTPase superfamily. FeoB GTPase (TC 9.A.8) family.</text>
</comment>
<feature type="binding site" evidence="15">
    <location>
        <begin position="34"/>
        <end position="38"/>
    </location>
    <ligand>
        <name>GTP</name>
        <dbReference type="ChEBI" id="CHEBI:37565"/>
        <label>1</label>
    </ligand>
</feature>
<comment type="function">
    <text evidence="1 17">Probable transporter of a GTP-driven Fe(2+) uptake system.</text>
</comment>
<keyword evidence="11 15" id="KW-0342">GTP-binding</keyword>
<dbReference type="PANTHER" id="PTHR43185:SF1">
    <property type="entry name" value="FE(2+) TRANSPORTER FEOB"/>
    <property type="match status" value="1"/>
</dbReference>
<feature type="transmembrane region" description="Helical" evidence="17">
    <location>
        <begin position="672"/>
        <end position="692"/>
    </location>
</feature>
<dbReference type="InterPro" id="IPR041069">
    <property type="entry name" value="FeoB_Cyto"/>
</dbReference>
<evidence type="ECO:0000256" key="12">
    <source>
        <dbReference type="ARBA" id="ARBA00023136"/>
    </source>
</evidence>
<dbReference type="InterPro" id="IPR030389">
    <property type="entry name" value="G_FEOB_dom"/>
</dbReference>
<keyword evidence="12 17" id="KW-0472">Membrane</keyword>
<keyword evidence="3 17" id="KW-0813">Transport</keyword>
<dbReference type="EMBL" id="MLQQ01000049">
    <property type="protein sequence ID" value="OIJ08848.1"/>
    <property type="molecule type" value="Genomic_DNA"/>
</dbReference>
<dbReference type="PANTHER" id="PTHR43185">
    <property type="entry name" value="FERROUS IRON TRANSPORT PROTEIN B"/>
    <property type="match status" value="1"/>
</dbReference>
<keyword evidence="16" id="KW-0460">Magnesium</keyword>
<name>A0A1S2L8M8_9BACI</name>
<evidence type="ECO:0000256" key="17">
    <source>
        <dbReference type="RuleBase" id="RU362098"/>
    </source>
</evidence>
<evidence type="ECO:0000256" key="4">
    <source>
        <dbReference type="ARBA" id="ARBA00022475"/>
    </source>
</evidence>
<evidence type="ECO:0000256" key="5">
    <source>
        <dbReference type="ARBA" id="ARBA00022496"/>
    </source>
</evidence>
<dbReference type="CDD" id="cd01879">
    <property type="entry name" value="FeoB"/>
    <property type="match status" value="1"/>
</dbReference>
<evidence type="ECO:0000256" key="10">
    <source>
        <dbReference type="ARBA" id="ARBA00023065"/>
    </source>
</evidence>
<dbReference type="OrthoDB" id="9809127at2"/>
<dbReference type="AlphaFoldDB" id="A0A1S2L8M8"/>
<evidence type="ECO:0000256" key="15">
    <source>
        <dbReference type="PIRSR" id="PIRSR603373-1"/>
    </source>
</evidence>
<feature type="binding site" evidence="16">
    <location>
        <position position="23"/>
    </location>
    <ligand>
        <name>Mg(2+)</name>
        <dbReference type="ChEBI" id="CHEBI:18420"/>
        <label>2</label>
    </ligand>
</feature>
<feature type="domain" description="FeoB-type G" evidence="18">
    <location>
        <begin position="2"/>
        <end position="185"/>
    </location>
</feature>
<reference evidence="19 20" key="1">
    <citation type="submission" date="2016-10" db="EMBL/GenBank/DDBJ databases">
        <title>Draft genome sequences of four alkaliphilic bacteria belonging to the Anaerobacillus genus.</title>
        <authorList>
            <person name="Bassil N.M."/>
            <person name="Lloyd J.R."/>
        </authorList>
    </citation>
    <scope>NUCLEOTIDE SEQUENCE [LARGE SCALE GENOMIC DNA]</scope>
    <source>
        <strain evidence="19 20">DSM 15340</strain>
    </source>
</reference>
<dbReference type="Gene3D" id="1.10.287.1770">
    <property type="match status" value="1"/>
</dbReference>
<feature type="transmembrane region" description="Helical" evidence="17">
    <location>
        <begin position="451"/>
        <end position="477"/>
    </location>
</feature>
<dbReference type="Pfam" id="PF02421">
    <property type="entry name" value="FeoB_N"/>
    <property type="match status" value="2"/>
</dbReference>
<keyword evidence="6 17" id="KW-0812">Transmembrane</keyword>
<keyword evidence="8 17" id="KW-1133">Transmembrane helix</keyword>
<dbReference type="GO" id="GO:0005886">
    <property type="term" value="C:plasma membrane"/>
    <property type="evidence" value="ECO:0007669"/>
    <property type="project" value="UniProtKB-SubCell"/>
</dbReference>
<evidence type="ECO:0000259" key="18">
    <source>
        <dbReference type="PROSITE" id="PS51711"/>
    </source>
</evidence>
<feature type="transmembrane region" description="Helical" evidence="17">
    <location>
        <begin position="573"/>
        <end position="592"/>
    </location>
</feature>
<accession>A0A1S2L8M8</accession>
<evidence type="ECO:0000256" key="11">
    <source>
        <dbReference type="ARBA" id="ARBA00023134"/>
    </source>
</evidence>
<keyword evidence="7 15" id="KW-0547">Nucleotide-binding</keyword>
<comment type="subcellular location">
    <subcellularLocation>
        <location evidence="2 17">Cell membrane</location>
        <topology evidence="2 17">Multi-pass membrane protein</topology>
    </subcellularLocation>
</comment>
<dbReference type="Pfam" id="PF07670">
    <property type="entry name" value="Gate"/>
    <property type="match status" value="2"/>
</dbReference>
<dbReference type="NCBIfam" id="TIGR00437">
    <property type="entry name" value="feoB"/>
    <property type="match status" value="1"/>
</dbReference>
<evidence type="ECO:0000313" key="19">
    <source>
        <dbReference type="EMBL" id="OIJ08848.1"/>
    </source>
</evidence>
<dbReference type="PROSITE" id="PS51711">
    <property type="entry name" value="G_FEOB"/>
    <property type="match status" value="1"/>
</dbReference>
<dbReference type="GO" id="GO:0005525">
    <property type="term" value="F:GTP binding"/>
    <property type="evidence" value="ECO:0007669"/>
    <property type="project" value="UniProtKB-KW"/>
</dbReference>
<evidence type="ECO:0000256" key="8">
    <source>
        <dbReference type="ARBA" id="ARBA00022989"/>
    </source>
</evidence>